<dbReference type="AlphaFoldDB" id="A0AA90H620"/>
<evidence type="ECO:0000256" key="1">
    <source>
        <dbReference type="SAM" id="MobiDB-lite"/>
    </source>
</evidence>
<feature type="region of interest" description="Disordered" evidence="1">
    <location>
        <begin position="97"/>
        <end position="122"/>
    </location>
</feature>
<sequence>MADGTFSVNTEGLHQQLPYVENLAERFRGIGTSLQGRLGELGECWGDDTTGEQFFGQYEAPREQMFQGIGDSADVLDSTAQGIDTMARNYERLEDENVTAVRSLAPRSAPQESGGGEKSGKP</sequence>
<evidence type="ECO:0008006" key="3">
    <source>
        <dbReference type="Google" id="ProtNLM"/>
    </source>
</evidence>
<accession>A0AA90H620</accession>
<organism evidence="2">
    <name type="scientific">Streptantibioticus silvisoli</name>
    <dbReference type="NCBI Taxonomy" id="2705255"/>
    <lineage>
        <taxon>Bacteria</taxon>
        <taxon>Bacillati</taxon>
        <taxon>Actinomycetota</taxon>
        <taxon>Actinomycetes</taxon>
        <taxon>Kitasatosporales</taxon>
        <taxon>Streptomycetaceae</taxon>
        <taxon>Streptantibioticus</taxon>
    </lineage>
</organism>
<evidence type="ECO:0000313" key="2">
    <source>
        <dbReference type="EMBL" id="MDI5968692.1"/>
    </source>
</evidence>
<dbReference type="SUPFAM" id="SSF140453">
    <property type="entry name" value="EsxAB dimer-like"/>
    <property type="match status" value="1"/>
</dbReference>
<dbReference type="Gene3D" id="1.10.287.1060">
    <property type="entry name" value="ESAT-6-like"/>
    <property type="match status" value="1"/>
</dbReference>
<name>A0AA90H620_9ACTN</name>
<dbReference type="RefSeq" id="WP_271312409.1">
    <property type="nucleotide sequence ID" value="NZ_JABXJJ020000005.1"/>
</dbReference>
<comment type="caution">
    <text evidence="2">The sequence shown here is derived from an EMBL/GenBank/DDBJ whole genome shotgun (WGS) entry which is preliminary data.</text>
</comment>
<dbReference type="EMBL" id="JABXJJ020000005">
    <property type="protein sequence ID" value="MDI5968692.1"/>
    <property type="molecule type" value="Genomic_DNA"/>
</dbReference>
<dbReference type="InterPro" id="IPR036689">
    <property type="entry name" value="ESAT-6-like_sf"/>
</dbReference>
<feature type="compositionally biased region" description="Gly residues" evidence="1">
    <location>
        <begin position="113"/>
        <end position="122"/>
    </location>
</feature>
<proteinExistence type="predicted"/>
<gene>
    <name evidence="2" type="ORF">POF50_004910</name>
</gene>
<reference evidence="2" key="1">
    <citation type="submission" date="2023-05" db="EMBL/GenBank/DDBJ databases">
        <title>Streptantibioticus silvisoli sp. nov., acidotolerant actinomycetes 1 from pine litter.</title>
        <authorList>
            <person name="Swiecimska M."/>
            <person name="Golinska P."/>
            <person name="Sangal V."/>
            <person name="Wachnowicz B."/>
            <person name="Goodfellow M."/>
        </authorList>
    </citation>
    <scope>NUCLEOTIDE SEQUENCE</scope>
    <source>
        <strain evidence="2">SL13</strain>
    </source>
</reference>
<protein>
    <recommendedName>
        <fullName evidence="3">WXG100 family type VII secretion target</fullName>
    </recommendedName>
</protein>